<dbReference type="PANTHER" id="PTHR33327">
    <property type="entry name" value="ENDONUCLEASE"/>
    <property type="match status" value="1"/>
</dbReference>
<protein>
    <submittedName>
        <fullName evidence="2">Uncharacterized protein</fullName>
    </submittedName>
</protein>
<dbReference type="AlphaFoldDB" id="A0A8X6KXW5"/>
<evidence type="ECO:0000313" key="2">
    <source>
        <dbReference type="EMBL" id="GFQ89284.1"/>
    </source>
</evidence>
<dbReference type="EMBL" id="BMAO01013507">
    <property type="protein sequence ID" value="GFQ89284.1"/>
    <property type="molecule type" value="Genomic_DNA"/>
</dbReference>
<gene>
    <name evidence="2" type="primary">AVEN_244307_1</name>
    <name evidence="2" type="ORF">TNCT_476781</name>
</gene>
<dbReference type="Proteomes" id="UP000887116">
    <property type="component" value="Unassembled WGS sequence"/>
</dbReference>
<accession>A0A8X6KXW5</accession>
<reference evidence="2" key="1">
    <citation type="submission" date="2020-07" db="EMBL/GenBank/DDBJ databases">
        <title>Multicomponent nature underlies the extraordinary mechanical properties of spider dragline silk.</title>
        <authorList>
            <person name="Kono N."/>
            <person name="Nakamura H."/>
            <person name="Mori M."/>
            <person name="Yoshida Y."/>
            <person name="Ohtoshi R."/>
            <person name="Malay A.D."/>
            <person name="Moran D.A.P."/>
            <person name="Tomita M."/>
            <person name="Numata K."/>
            <person name="Arakawa K."/>
        </authorList>
    </citation>
    <scope>NUCLEOTIDE SEQUENCE</scope>
</reference>
<proteinExistence type="predicted"/>
<name>A0A8X6KXW5_TRICU</name>
<evidence type="ECO:0000313" key="3">
    <source>
        <dbReference type="Proteomes" id="UP000887116"/>
    </source>
</evidence>
<feature type="region of interest" description="Disordered" evidence="1">
    <location>
        <begin position="76"/>
        <end position="96"/>
    </location>
</feature>
<dbReference type="OrthoDB" id="6260718at2759"/>
<dbReference type="PANTHER" id="PTHR33327:SF3">
    <property type="entry name" value="RNA-DIRECTED DNA POLYMERASE"/>
    <property type="match status" value="1"/>
</dbReference>
<organism evidence="2 3">
    <name type="scientific">Trichonephila clavata</name>
    <name type="common">Joro spider</name>
    <name type="synonym">Nephila clavata</name>
    <dbReference type="NCBI Taxonomy" id="2740835"/>
    <lineage>
        <taxon>Eukaryota</taxon>
        <taxon>Metazoa</taxon>
        <taxon>Ecdysozoa</taxon>
        <taxon>Arthropoda</taxon>
        <taxon>Chelicerata</taxon>
        <taxon>Arachnida</taxon>
        <taxon>Araneae</taxon>
        <taxon>Araneomorphae</taxon>
        <taxon>Entelegynae</taxon>
        <taxon>Araneoidea</taxon>
        <taxon>Nephilidae</taxon>
        <taxon>Trichonephila</taxon>
    </lineage>
</organism>
<evidence type="ECO:0000256" key="1">
    <source>
        <dbReference type="SAM" id="MobiDB-lite"/>
    </source>
</evidence>
<keyword evidence="3" id="KW-1185">Reference proteome</keyword>
<comment type="caution">
    <text evidence="2">The sequence shown here is derived from an EMBL/GenBank/DDBJ whole genome shotgun (WGS) entry which is preliminary data.</text>
</comment>
<sequence length="123" mass="13868">MFVATKASTTDTSYFVNPEDSLNNMAEMADKIIAVYSASEVCSITNNLSPKSTDLNKSEALQADIAALTKKIEEFSRNSKPRSKSREYGRCTRSKSNSSQYAFCWYHYKFGRSAKKCVQLCKF</sequence>